<feature type="coiled-coil region" evidence="1">
    <location>
        <begin position="526"/>
        <end position="560"/>
    </location>
</feature>
<dbReference type="GO" id="GO:0016579">
    <property type="term" value="P:protein deubiquitination"/>
    <property type="evidence" value="ECO:0007669"/>
    <property type="project" value="TreeGrafter"/>
</dbReference>
<organism evidence="3 4">
    <name type="scientific">Dothistroma septosporum (strain NZE10 / CBS 128990)</name>
    <name type="common">Red band needle blight fungus</name>
    <name type="synonym">Mycosphaerella pini</name>
    <dbReference type="NCBI Taxonomy" id="675120"/>
    <lineage>
        <taxon>Eukaryota</taxon>
        <taxon>Fungi</taxon>
        <taxon>Dikarya</taxon>
        <taxon>Ascomycota</taxon>
        <taxon>Pezizomycotina</taxon>
        <taxon>Dothideomycetes</taxon>
        <taxon>Dothideomycetidae</taxon>
        <taxon>Mycosphaerellales</taxon>
        <taxon>Mycosphaerellaceae</taxon>
        <taxon>Dothistroma</taxon>
    </lineage>
</organism>
<reference evidence="3 4" key="2">
    <citation type="journal article" date="2012" name="PLoS Pathog.">
        <title>Diverse lifestyles and strategies of plant pathogenesis encoded in the genomes of eighteen Dothideomycetes fungi.</title>
        <authorList>
            <person name="Ohm R.A."/>
            <person name="Feau N."/>
            <person name="Henrissat B."/>
            <person name="Schoch C.L."/>
            <person name="Horwitz B.A."/>
            <person name="Barry K.W."/>
            <person name="Condon B.J."/>
            <person name="Copeland A.C."/>
            <person name="Dhillon B."/>
            <person name="Glaser F."/>
            <person name="Hesse C.N."/>
            <person name="Kosti I."/>
            <person name="LaButti K."/>
            <person name="Lindquist E.A."/>
            <person name="Lucas S."/>
            <person name="Salamov A.A."/>
            <person name="Bradshaw R.E."/>
            <person name="Ciuffetti L."/>
            <person name="Hamelin R.C."/>
            <person name="Kema G.H.J."/>
            <person name="Lawrence C."/>
            <person name="Scott J.A."/>
            <person name="Spatafora J.W."/>
            <person name="Turgeon B.G."/>
            <person name="de Wit P.J.G.M."/>
            <person name="Zhong S."/>
            <person name="Goodwin S.B."/>
            <person name="Grigoriev I.V."/>
        </authorList>
    </citation>
    <scope>NUCLEOTIDE SEQUENCE [LARGE SCALE GENOMIC DNA]</scope>
    <source>
        <strain evidence="4">NZE10 / CBS 128990</strain>
    </source>
</reference>
<protein>
    <recommendedName>
        <fullName evidence="5">UBA domain-containing protein</fullName>
    </recommendedName>
</protein>
<dbReference type="OMA" id="WAMTLFN"/>
<reference evidence="4" key="1">
    <citation type="journal article" date="2012" name="PLoS Genet.">
        <title>The genomes of the fungal plant pathogens Cladosporium fulvum and Dothistroma septosporum reveal adaptation to different hosts and lifestyles but also signatures of common ancestry.</title>
        <authorList>
            <person name="de Wit P.J.G.M."/>
            <person name="van der Burgt A."/>
            <person name="Oekmen B."/>
            <person name="Stergiopoulos I."/>
            <person name="Abd-Elsalam K.A."/>
            <person name="Aerts A.L."/>
            <person name="Bahkali A.H."/>
            <person name="Beenen H.G."/>
            <person name="Chettri P."/>
            <person name="Cox M.P."/>
            <person name="Datema E."/>
            <person name="de Vries R.P."/>
            <person name="Dhillon B."/>
            <person name="Ganley A.R."/>
            <person name="Griffiths S.A."/>
            <person name="Guo Y."/>
            <person name="Hamelin R.C."/>
            <person name="Henrissat B."/>
            <person name="Kabir M.S."/>
            <person name="Jashni M.K."/>
            <person name="Kema G."/>
            <person name="Klaubauf S."/>
            <person name="Lapidus A."/>
            <person name="Levasseur A."/>
            <person name="Lindquist E."/>
            <person name="Mehrabi R."/>
            <person name="Ohm R.A."/>
            <person name="Owen T.J."/>
            <person name="Salamov A."/>
            <person name="Schwelm A."/>
            <person name="Schijlen E."/>
            <person name="Sun H."/>
            <person name="van den Burg H.A."/>
            <person name="van Ham R.C.H.J."/>
            <person name="Zhang S."/>
            <person name="Goodwin S.B."/>
            <person name="Grigoriev I.V."/>
            <person name="Collemare J."/>
            <person name="Bradshaw R.E."/>
        </authorList>
    </citation>
    <scope>NUCLEOTIDE SEQUENCE [LARGE SCALE GENOMIC DNA]</scope>
    <source>
        <strain evidence="4">NZE10 / CBS 128990</strain>
    </source>
</reference>
<dbReference type="AlphaFoldDB" id="M2YN94"/>
<keyword evidence="4" id="KW-1185">Reference proteome</keyword>
<gene>
    <name evidence="3" type="ORF">DOTSEDRAFT_72729</name>
</gene>
<dbReference type="InterPro" id="IPR055335">
    <property type="entry name" value="Ucp6/RUP1"/>
</dbReference>
<dbReference type="EMBL" id="KB446540">
    <property type="protein sequence ID" value="EME43435.1"/>
    <property type="molecule type" value="Genomic_DNA"/>
</dbReference>
<evidence type="ECO:0000256" key="2">
    <source>
        <dbReference type="SAM" id="MobiDB-lite"/>
    </source>
</evidence>
<dbReference type="Pfam" id="PF14555">
    <property type="entry name" value="UBA_4"/>
    <property type="match status" value="1"/>
</dbReference>
<proteinExistence type="predicted"/>
<dbReference type="HOGENOM" id="CLU_005620_1_0_1"/>
<dbReference type="PANTHER" id="PTHR39597">
    <property type="entry name" value="UBA DOMAIN-CONTAINING PROTEIN RUP1"/>
    <property type="match status" value="1"/>
</dbReference>
<evidence type="ECO:0000313" key="3">
    <source>
        <dbReference type="EMBL" id="EME43435.1"/>
    </source>
</evidence>
<dbReference type="OrthoDB" id="4489171at2759"/>
<name>M2YN94_DOTSN</name>
<dbReference type="GO" id="GO:0005634">
    <property type="term" value="C:nucleus"/>
    <property type="evidence" value="ECO:0007669"/>
    <property type="project" value="TreeGrafter"/>
</dbReference>
<evidence type="ECO:0000313" key="4">
    <source>
        <dbReference type="Proteomes" id="UP000016933"/>
    </source>
</evidence>
<feature type="region of interest" description="Disordered" evidence="2">
    <location>
        <begin position="708"/>
        <end position="730"/>
    </location>
</feature>
<feature type="region of interest" description="Disordered" evidence="2">
    <location>
        <begin position="87"/>
        <end position="122"/>
    </location>
</feature>
<keyword evidence="1" id="KW-0175">Coiled coil</keyword>
<dbReference type="PANTHER" id="PTHR39597:SF1">
    <property type="entry name" value="UBA DOMAIN-CONTAINING PROTEIN RUP1"/>
    <property type="match status" value="1"/>
</dbReference>
<evidence type="ECO:0008006" key="5">
    <source>
        <dbReference type="Google" id="ProtNLM"/>
    </source>
</evidence>
<sequence length="821" mass="90888">MRPMNQPPLPKRPESQKAATMAVEPLQSAVDEVVAFTGTDADSARSWLSATGNDASKAVNAILDNEDISKYQQERNWDDTMFDADREGNQHLRPLGSSANPTRGNSPAPSLSSMNPKTKTDEDRELEAALLASRQDAGIPYQQETGTIGVDGTENKKFGPATKADYETAQWAVVPYQQEVVPDIPLGDRRHQSGKPRFLKHLPDGDYTPNLLTICHAIPQARTCLLMNKYEQDDYGFDQEWWRGQPIATPKIVNTVDQVLAEPEDDRFKELVMEVQRLMAFLDSSNRAYASIGALTQAEIIKNNELSSKAGSLVELLLTSWRTAALRCVEDGVSYQEDTGSMKAAFERLFTSIVNTDDPQGMENEHMGLLDLKLNSDPDQDGLTHLFELLGGFLWNNDVNVNNYIETPADVLVMKIHQEKSGSTLGVDVPQGFYVDKYLKENIAATQELRKQMSEGKERISKIVQIEQKLNSWPHPTKVTKVDAGQMLKHTIGHFSGQNRKEIDEADQSNSAPIGHTMSEESLAVAAQLEQVMTSVQDKLEKLKVEKEKAQKLVADLSLSNPPGLAGTDLKHRYTLRGVATKPNVTYVLRPKAKDLTRATENGDTEMLLPKQADEQQYQWWRIEYPLNGSSAPSNEIFVPDDSVLHAVQVEHNSALLVYASDDACEEVDDDDLPEALQKFIARDNGAFKAELNKPPAYSDLNDIPRMSIERRGSNDSTMANRSENGDRDYEHNAEQHSSYALGYDVTKSSNAMEVDDLPVQEIRLPPADESGMEMEMVEKAHSPLVTAGVNGFGADTYGDTTMGEIGESQDYGVGGAPVGR</sequence>
<dbReference type="Proteomes" id="UP000016933">
    <property type="component" value="Unassembled WGS sequence"/>
</dbReference>
<accession>M2YN94</accession>
<evidence type="ECO:0000256" key="1">
    <source>
        <dbReference type="SAM" id="Coils"/>
    </source>
</evidence>
<dbReference type="eggNOG" id="ENOG502S0Z0">
    <property type="taxonomic scope" value="Eukaryota"/>
</dbReference>
<dbReference type="GO" id="GO:0005829">
    <property type="term" value="C:cytosol"/>
    <property type="evidence" value="ECO:0007669"/>
    <property type="project" value="TreeGrafter"/>
</dbReference>
<feature type="region of interest" description="Disordered" evidence="2">
    <location>
        <begin position="1"/>
        <end position="21"/>
    </location>
</feature>
<dbReference type="STRING" id="675120.M2YN94"/>
<feature type="compositionally biased region" description="Polar residues" evidence="2">
    <location>
        <begin position="97"/>
        <end position="117"/>
    </location>
</feature>
<feature type="compositionally biased region" description="Pro residues" evidence="2">
    <location>
        <begin position="1"/>
        <end position="10"/>
    </location>
</feature>